<keyword evidence="2" id="KW-0472">Membrane</keyword>
<keyword evidence="4" id="KW-1185">Reference proteome</keyword>
<feature type="transmembrane region" description="Helical" evidence="2">
    <location>
        <begin position="83"/>
        <end position="107"/>
    </location>
</feature>
<protein>
    <submittedName>
        <fullName evidence="3">Uncharacterized protein</fullName>
    </submittedName>
</protein>
<comment type="caution">
    <text evidence="3">The sequence shown here is derived from an EMBL/GenBank/DDBJ whole genome shotgun (WGS) entry which is preliminary data.</text>
</comment>
<keyword evidence="2" id="KW-0812">Transmembrane</keyword>
<feature type="transmembrane region" description="Helical" evidence="2">
    <location>
        <begin position="39"/>
        <end position="63"/>
    </location>
</feature>
<dbReference type="EMBL" id="JAGSPC010000001">
    <property type="protein sequence ID" value="MBV7258756.1"/>
    <property type="molecule type" value="Genomic_DNA"/>
</dbReference>
<dbReference type="RefSeq" id="WP_218404039.1">
    <property type="nucleotide sequence ID" value="NZ_JAGSPC010000001.1"/>
</dbReference>
<reference evidence="3" key="1">
    <citation type="submission" date="2021-04" db="EMBL/GenBank/DDBJ databases">
        <authorList>
            <person name="Pira H."/>
            <person name="Risdian C."/>
            <person name="Wink J."/>
        </authorList>
    </citation>
    <scope>NUCLEOTIDE SEQUENCE</scope>
    <source>
        <strain evidence="3">WH158</strain>
    </source>
</reference>
<evidence type="ECO:0000256" key="2">
    <source>
        <dbReference type="SAM" id="Phobius"/>
    </source>
</evidence>
<proteinExistence type="predicted"/>
<dbReference type="AlphaFoldDB" id="A0A9X1F2F5"/>
<feature type="region of interest" description="Disordered" evidence="1">
    <location>
        <begin position="288"/>
        <end position="307"/>
    </location>
</feature>
<sequence>MRAIRQRIANFRSSKEAGEDAVETPDTPAETRAKKPSIAILRGFVPLIGAWGALLGALCVIVLPTSTVLRMAMATGLSGLGNAATYVFAALAALIVGGIAAAGAIAFKRREFGPAEAEWDDSTLVEGLEPIDPTAELGSDSLDAPIDVEPFSAAEIDHDFETGAEPLELMEEALDLDSDQISEAEFKEELEKPRELALAEFGEISGRDGVWVEEVSDEIEDNDNLPEVDDWSAWVDPDVERTVEPSIEAPLAAQIAPSAKTALEKLRQAPVEELSLVHMVERFAAALHDHQDAERKRPGSLRSPDKDASLASALKALTLFTEDGFDADLELTDANADALRDTTRDLRDALAKLQDLRGAA</sequence>
<keyword evidence="2" id="KW-1133">Transmembrane helix</keyword>
<organism evidence="3 4">
    <name type="scientific">Erythrobacter crassostreae</name>
    <dbReference type="NCBI Taxonomy" id="2828328"/>
    <lineage>
        <taxon>Bacteria</taxon>
        <taxon>Pseudomonadati</taxon>
        <taxon>Pseudomonadota</taxon>
        <taxon>Alphaproteobacteria</taxon>
        <taxon>Sphingomonadales</taxon>
        <taxon>Erythrobacteraceae</taxon>
        <taxon>Erythrobacter/Porphyrobacter group</taxon>
        <taxon>Erythrobacter</taxon>
    </lineage>
</organism>
<evidence type="ECO:0000313" key="4">
    <source>
        <dbReference type="Proteomes" id="UP001138681"/>
    </source>
</evidence>
<evidence type="ECO:0000313" key="3">
    <source>
        <dbReference type="EMBL" id="MBV7258756.1"/>
    </source>
</evidence>
<accession>A0A9X1F2F5</accession>
<gene>
    <name evidence="3" type="ORF">KCG46_04090</name>
</gene>
<name>A0A9X1F2F5_9SPHN</name>
<evidence type="ECO:0000256" key="1">
    <source>
        <dbReference type="SAM" id="MobiDB-lite"/>
    </source>
</evidence>
<dbReference type="Proteomes" id="UP001138681">
    <property type="component" value="Unassembled WGS sequence"/>
</dbReference>